<protein>
    <submittedName>
        <fullName evidence="2">Uncharacterized protein</fullName>
    </submittedName>
</protein>
<dbReference type="RefSeq" id="WP_309046920.1">
    <property type="nucleotide sequence ID" value="NZ_JAVIGA010000005.1"/>
</dbReference>
<proteinExistence type="predicted"/>
<reference evidence="2" key="1">
    <citation type="submission" date="2023-08" db="EMBL/GenBank/DDBJ databases">
        <title>The Comparative Genomic Analysis of Yersiniaceae from Polar Regions.</title>
        <authorList>
            <person name="Goncharov A."/>
            <person name="Aslanov B."/>
            <person name="Kolodzhieva V."/>
            <person name="Azarov D."/>
            <person name="Mochov A."/>
            <person name="Lebedeva E."/>
        </authorList>
    </citation>
    <scope>NUCLEOTIDE SEQUENCE</scope>
    <source>
        <strain evidence="2">Vf</strain>
    </source>
</reference>
<name>A0AAJ2DA14_SERFO</name>
<gene>
    <name evidence="2" type="ORF">RDT67_06835</name>
</gene>
<accession>A0AAJ2DA14</accession>
<dbReference type="AlphaFoldDB" id="A0AAJ2DA14"/>
<evidence type="ECO:0000313" key="3">
    <source>
        <dbReference type="Proteomes" id="UP001224622"/>
    </source>
</evidence>
<evidence type="ECO:0000256" key="1">
    <source>
        <dbReference type="SAM" id="MobiDB-lite"/>
    </source>
</evidence>
<comment type="caution">
    <text evidence="2">The sequence shown here is derived from an EMBL/GenBank/DDBJ whole genome shotgun (WGS) entry which is preliminary data.</text>
</comment>
<sequence length="151" mass="16692">MQNIATDDYQLITICDEVATLTTRSENMANKFSCNSQIFQGINASFSRATKQILRLKAKISHCLRATRSSILQRFISHLTPTQNRSTRARRSSSKSSACTHSSKSSDGDGAPSDSWHLICIVLLRYFFTQLPLLTSPSDVFANASLMGVAK</sequence>
<dbReference type="Proteomes" id="UP001224622">
    <property type="component" value="Unassembled WGS sequence"/>
</dbReference>
<evidence type="ECO:0000313" key="2">
    <source>
        <dbReference type="EMBL" id="MDQ9126146.1"/>
    </source>
</evidence>
<feature type="region of interest" description="Disordered" evidence="1">
    <location>
        <begin position="82"/>
        <end position="112"/>
    </location>
</feature>
<feature type="compositionally biased region" description="Low complexity" evidence="1">
    <location>
        <begin position="94"/>
        <end position="105"/>
    </location>
</feature>
<organism evidence="2 3">
    <name type="scientific">Serratia fonticola</name>
    <dbReference type="NCBI Taxonomy" id="47917"/>
    <lineage>
        <taxon>Bacteria</taxon>
        <taxon>Pseudomonadati</taxon>
        <taxon>Pseudomonadota</taxon>
        <taxon>Gammaproteobacteria</taxon>
        <taxon>Enterobacterales</taxon>
        <taxon>Yersiniaceae</taxon>
        <taxon>Serratia</taxon>
    </lineage>
</organism>
<dbReference type="EMBL" id="JAVIGA010000005">
    <property type="protein sequence ID" value="MDQ9126146.1"/>
    <property type="molecule type" value="Genomic_DNA"/>
</dbReference>